<dbReference type="EMBL" id="JACVVK020000002">
    <property type="protein sequence ID" value="KAK7508259.1"/>
    <property type="molecule type" value="Genomic_DNA"/>
</dbReference>
<dbReference type="PROSITE" id="PS00129">
    <property type="entry name" value="GLYCOSYL_HYDROL_F31_1"/>
    <property type="match status" value="2"/>
</dbReference>
<evidence type="ECO:0000313" key="12">
    <source>
        <dbReference type="EMBL" id="KAK7508259.1"/>
    </source>
</evidence>
<evidence type="ECO:0000313" key="13">
    <source>
        <dbReference type="Proteomes" id="UP001519460"/>
    </source>
</evidence>
<comment type="caution">
    <text evidence="12">The sequence shown here is derived from an EMBL/GenBank/DDBJ whole genome shotgun (WGS) entry which is preliminary data.</text>
</comment>
<comment type="caution">
    <text evidence="9">Lacks conserved residue(s) required for the propagation of feature annotation.</text>
</comment>
<dbReference type="InterPro" id="IPR000322">
    <property type="entry name" value="Glyco_hydro_31_TIM"/>
</dbReference>
<evidence type="ECO:0000256" key="1">
    <source>
        <dbReference type="ARBA" id="ARBA00004370"/>
    </source>
</evidence>
<dbReference type="PANTHER" id="PTHR22762">
    <property type="entry name" value="ALPHA-GLUCOSIDASE"/>
    <property type="match status" value="1"/>
</dbReference>
<keyword evidence="7" id="KW-0325">Glycoprotein</keyword>
<keyword evidence="13" id="KW-1185">Reference proteome</keyword>
<keyword evidence="4" id="KW-0378">Hydrolase</keyword>
<dbReference type="InterPro" id="IPR048395">
    <property type="entry name" value="Glyco_hydro_31_C"/>
</dbReference>
<keyword evidence="6" id="KW-1015">Disulfide bond</keyword>
<keyword evidence="5" id="KW-0472">Membrane</keyword>
<comment type="similarity">
    <text evidence="2">Belongs to the glycosyl hydrolase 31 family.</text>
</comment>
<evidence type="ECO:0000256" key="10">
    <source>
        <dbReference type="SAM" id="MobiDB-lite"/>
    </source>
</evidence>
<dbReference type="Gene3D" id="3.20.20.80">
    <property type="entry name" value="Glycosidases"/>
    <property type="match status" value="2"/>
</dbReference>
<dbReference type="PROSITE" id="PS51448">
    <property type="entry name" value="P_TREFOIL_2"/>
    <property type="match status" value="2"/>
</dbReference>
<proteinExistence type="inferred from homology"/>
<dbReference type="InterPro" id="IPR013780">
    <property type="entry name" value="Glyco_hydro_b"/>
</dbReference>
<dbReference type="Gene3D" id="2.60.40.1180">
    <property type="entry name" value="Golgi alpha-mannosidase II"/>
    <property type="match status" value="4"/>
</dbReference>
<dbReference type="CDD" id="cd14752">
    <property type="entry name" value="GH31_N"/>
    <property type="match status" value="2"/>
</dbReference>
<dbReference type="GO" id="GO:0016020">
    <property type="term" value="C:membrane"/>
    <property type="evidence" value="ECO:0007669"/>
    <property type="project" value="UniProtKB-SubCell"/>
</dbReference>
<organism evidence="12 13">
    <name type="scientific">Batillaria attramentaria</name>
    <dbReference type="NCBI Taxonomy" id="370345"/>
    <lineage>
        <taxon>Eukaryota</taxon>
        <taxon>Metazoa</taxon>
        <taxon>Spiralia</taxon>
        <taxon>Lophotrochozoa</taxon>
        <taxon>Mollusca</taxon>
        <taxon>Gastropoda</taxon>
        <taxon>Caenogastropoda</taxon>
        <taxon>Sorbeoconcha</taxon>
        <taxon>Cerithioidea</taxon>
        <taxon>Batillariidae</taxon>
        <taxon>Batillaria</taxon>
    </lineage>
</organism>
<sequence>MDLSVFKVGLLAFLSFILISAGGIVIVLIVEKDQGDVTDVTTDTPTSPTTPSGLDDVTEGADDESSVTLNVVHDCFPDAISPFVTFSADTCHQRGCIYDPSQPRGQPWCYFPNTGGGVHYSAAHQQTSHNSLRVELGRQGAANYGGDFVRPVFKADSLGDNVLRFTVSDWIFDDEGAQRYRVPVELDFPKDGARNPQYEVRITGTSRFSFQIVRRSTGTYLQLATRLPSKNVYGFGENLHDSFRHPMDSPYPRMYPAFSRDLPPTEGMPMYGVQPFYMCVEDSEGNSHGVLLLNSNAQEYTLASDPRLTYRTIGGILDFYVFLGPSPEAVIQQYTAMIGRPVMPPYWGLGFQMCKYGYNTLANMQRAVSETQQYGIPLDVQYADIDYMDARKDFTVDHTNFGGLNNYWHSLRDGGMHTDPCFAKQNNYEPYEKFKQIRGNIQWPQNVSPDSAFIDSDRSLLGNVWPDPKVVFPDFFKNVSREAWKELIIKFRSQLIFDGLWIDMNEPSNFETNLGRPSDWPAVAGSPLQCGGNKWDDPPYRPLAAYIFDTGNRAAKLSDKTVCMNSVQGNTGEYRHYDVHSLYAWSQTRITNEAVRAATGERGMVITRSNFPGSGMLEYNLFGIPYVGADICGFNGETTHELCLRWMQLGAFYPFSRNHNAIGQTDQHPGKFGDEFGHASREVMEARYWMLPYLYTLFHEAHTRGGTVVRPLHHEFPKDSQTLGIDRQFLWGPAFLISPILEKGQSVLHFYVPEGRWYDFYTGAFLTGPGMRTVPITYYSKPLLHLRGGHIVPMQRPANNTAFSRRNPFTLKVMLSDLDINGGSANGSLFWDDGKSMDTYENGNYYFATFTAQKGEVRMLVQQNHGVPEIGNLHFETVTIHGVVDVDSVVVTSGGSSLTFTYDFQESTQLLNITGLSLPLGTNFVVQWSGDNSGGNQLVAFPDPATPVLQDCFPEAASPQGGFTQEACERRHCAYDTSVPQGQPWCFLPMSGGLRYSLESRETTSTGFKVTISRQGLSPFGKDFTRPTLYVDMLSNDVLRFRFDDDGASPPRYKVPVELNLPQGPADDPKYVFHFTNENTMAFQVIRKSTGVAVFDTGVGGLVLSDQFLQLSTKLASRNVYGLGENLHETFRHQFGKSWPAFARDQPPYPGLNLYGVQPFYTCVEDDQGNTHGVLIFNSNAQEYVLNDLPMFTYRTIGGILDFFVFLGPSPEAVIQQYTELVGRPVMPPYWALGFQMCRYGYNSLANMQTAVSATLNDNIPFDVQYADIDHMDERKDFTVDNANFNGLNNYFRSLKDAGMHVIIILDPALIVNETNYEPYEKIKQVNGYINWPSDVTPPSGSASSEGAMLGYVWPKGKVAFPDFFKDATRQAWKELVVEHHARLVTDGLWIDMNEPANFGTNEVRPFNWPEDARPYWSLKCGGNEWDEPPYRPRDNDRKVKLSDKTLCMVGVQGESGEYRHYDVHNLYGWSETPISLDAARAATGERSIVISRSTFPGSGKYAGHWLGDNYSAWAELRRSIIGMLEFNLFGIPYVGADICGFMGDTTFELCLRWMQLGAFYPFSRNHNAIGQKDQHPSVFGSEFAAASREILEVRYWLLPYLYTLFHEVHTQGGTVVRPLHHEFPTDVNTLGMNGQFLWGPALLISPILNEGAVQLNYYLPAGRWYDFYTGAMKSGPSQEFTSVTRFSKPALHVRGGYVLPTQRPANNTHFSRQNPFTLRVYLDDSDTASGSLFWDDGKSRQLQVTVEHLQGVPEVTSLEIEAMEIHGVTSASQVTVTDNHNVQTGFQTDYDASVR</sequence>
<accession>A0ABD0M8V5</accession>
<feature type="region of interest" description="Disordered" evidence="10">
    <location>
        <begin position="37"/>
        <end position="60"/>
    </location>
</feature>
<gene>
    <name evidence="12" type="ORF">BaRGS_00000498</name>
</gene>
<reference evidence="12 13" key="1">
    <citation type="journal article" date="2023" name="Sci. Data">
        <title>Genome assembly of the Korean intertidal mud-creeper Batillaria attramentaria.</title>
        <authorList>
            <person name="Patra A.K."/>
            <person name="Ho P.T."/>
            <person name="Jun S."/>
            <person name="Lee S.J."/>
            <person name="Kim Y."/>
            <person name="Won Y.J."/>
        </authorList>
    </citation>
    <scope>NUCLEOTIDE SEQUENCE [LARGE SCALE GENOMIC DNA]</scope>
    <source>
        <strain evidence="12">Wonlab-2016</strain>
    </source>
</reference>
<dbReference type="FunFam" id="3.20.20.80:FF:000016">
    <property type="entry name" value="Maltase-glucoamylase, intestinal"/>
    <property type="match status" value="1"/>
</dbReference>
<feature type="domain" description="P-type" evidence="11">
    <location>
        <begin position="63"/>
        <end position="113"/>
    </location>
</feature>
<feature type="compositionally biased region" description="Low complexity" evidence="10">
    <location>
        <begin position="37"/>
        <end position="52"/>
    </location>
</feature>
<evidence type="ECO:0000256" key="5">
    <source>
        <dbReference type="ARBA" id="ARBA00023136"/>
    </source>
</evidence>
<dbReference type="Gene3D" id="2.60.40.1760">
    <property type="entry name" value="glycosyl hydrolase (family 31)"/>
    <property type="match status" value="2"/>
</dbReference>
<dbReference type="InterPro" id="IPR011013">
    <property type="entry name" value="Gal_mutarotase_sf_dom"/>
</dbReference>
<keyword evidence="3" id="KW-0732">Signal</keyword>
<dbReference type="Pfam" id="PF01055">
    <property type="entry name" value="Glyco_hydro_31_2nd"/>
    <property type="match status" value="2"/>
</dbReference>
<dbReference type="SUPFAM" id="SSF51445">
    <property type="entry name" value="(Trans)glycosidases"/>
    <property type="match status" value="2"/>
</dbReference>
<evidence type="ECO:0000256" key="3">
    <source>
        <dbReference type="ARBA" id="ARBA00022729"/>
    </source>
</evidence>
<evidence type="ECO:0000256" key="8">
    <source>
        <dbReference type="ARBA" id="ARBA00023295"/>
    </source>
</evidence>
<dbReference type="InterPro" id="IPR030458">
    <property type="entry name" value="Glyco_hydro_31_AS"/>
</dbReference>
<evidence type="ECO:0000256" key="2">
    <source>
        <dbReference type="ARBA" id="ARBA00007806"/>
    </source>
</evidence>
<dbReference type="SUPFAM" id="SSF51011">
    <property type="entry name" value="Glycosyl hydrolase domain"/>
    <property type="match status" value="2"/>
</dbReference>
<dbReference type="GO" id="GO:0090599">
    <property type="term" value="F:alpha-glucosidase activity"/>
    <property type="evidence" value="ECO:0007669"/>
    <property type="project" value="UniProtKB-ARBA"/>
</dbReference>
<feature type="non-terminal residue" evidence="12">
    <location>
        <position position="1796"/>
    </location>
</feature>
<evidence type="ECO:0000256" key="6">
    <source>
        <dbReference type="ARBA" id="ARBA00023157"/>
    </source>
</evidence>
<dbReference type="Proteomes" id="UP001519460">
    <property type="component" value="Unassembled WGS sequence"/>
</dbReference>
<keyword evidence="8" id="KW-0326">Glycosidase</keyword>
<feature type="domain" description="P-type" evidence="11">
    <location>
        <begin position="937"/>
        <end position="990"/>
    </location>
</feature>
<dbReference type="Gene3D" id="4.10.110.10">
    <property type="entry name" value="Spasmolytic Protein, domain 1"/>
    <property type="match status" value="2"/>
</dbReference>
<evidence type="ECO:0000256" key="4">
    <source>
        <dbReference type="ARBA" id="ARBA00022801"/>
    </source>
</evidence>
<dbReference type="PROSITE" id="PS00707">
    <property type="entry name" value="GLYCOSYL_HYDROL_F31_2"/>
    <property type="match status" value="2"/>
</dbReference>
<dbReference type="PANTHER" id="PTHR22762:SF133">
    <property type="entry name" value="P-TYPE DOMAIN-CONTAINING PROTEIN"/>
    <property type="match status" value="1"/>
</dbReference>
<evidence type="ECO:0000256" key="7">
    <source>
        <dbReference type="ARBA" id="ARBA00023180"/>
    </source>
</evidence>
<comment type="subcellular location">
    <subcellularLocation>
        <location evidence="1">Membrane</location>
    </subcellularLocation>
</comment>
<dbReference type="CDD" id="cd06602">
    <property type="entry name" value="GH31_MGAM_SI_GAA"/>
    <property type="match status" value="2"/>
</dbReference>
<dbReference type="InterPro" id="IPR030459">
    <property type="entry name" value="Glyco_hydro_31_CS"/>
</dbReference>
<protein>
    <recommendedName>
        <fullName evidence="11">P-type domain-containing protein</fullName>
    </recommendedName>
</protein>
<dbReference type="CDD" id="cd00111">
    <property type="entry name" value="Trefoil"/>
    <property type="match status" value="2"/>
</dbReference>
<dbReference type="SUPFAM" id="SSF57492">
    <property type="entry name" value="Trefoil"/>
    <property type="match status" value="2"/>
</dbReference>
<dbReference type="InterPro" id="IPR000519">
    <property type="entry name" value="P_trefoil_dom"/>
</dbReference>
<dbReference type="InterPro" id="IPR044913">
    <property type="entry name" value="P_trefoil_dom_sf"/>
</dbReference>
<evidence type="ECO:0000259" key="11">
    <source>
        <dbReference type="PROSITE" id="PS51448"/>
    </source>
</evidence>
<evidence type="ECO:0000256" key="9">
    <source>
        <dbReference type="PROSITE-ProRule" id="PRU00779"/>
    </source>
</evidence>
<dbReference type="Pfam" id="PF00088">
    <property type="entry name" value="Trefoil"/>
    <property type="match status" value="2"/>
</dbReference>
<dbReference type="SMART" id="SM00018">
    <property type="entry name" value="PD"/>
    <property type="match status" value="2"/>
</dbReference>
<dbReference type="SUPFAM" id="SSF74650">
    <property type="entry name" value="Galactose mutarotase-like"/>
    <property type="match status" value="2"/>
</dbReference>
<dbReference type="Pfam" id="PF21365">
    <property type="entry name" value="Glyco_hydro_31_3rd"/>
    <property type="match status" value="2"/>
</dbReference>
<name>A0ABD0M8V5_9CAEN</name>
<dbReference type="InterPro" id="IPR017853">
    <property type="entry name" value="GH"/>
</dbReference>